<dbReference type="PANTHER" id="PTHR30213:SF1">
    <property type="entry name" value="INNER MEMBRANE PROTEIN YHJD"/>
    <property type="match status" value="1"/>
</dbReference>
<name>A0A1H7UGY0_AQUAM</name>
<dbReference type="STRING" id="1038014.SAMN04487910_3719"/>
<dbReference type="PIRSF" id="PIRSF035875">
    <property type="entry name" value="RNase_BN"/>
    <property type="match status" value="1"/>
</dbReference>
<evidence type="ECO:0000256" key="6">
    <source>
        <dbReference type="SAM" id="Phobius"/>
    </source>
</evidence>
<dbReference type="RefSeq" id="WP_091411224.1">
    <property type="nucleotide sequence ID" value="NZ_FOAB01000007.1"/>
</dbReference>
<keyword evidence="2" id="KW-1003">Cell membrane</keyword>
<keyword evidence="5 6" id="KW-0472">Membrane</keyword>
<evidence type="ECO:0000256" key="4">
    <source>
        <dbReference type="ARBA" id="ARBA00022989"/>
    </source>
</evidence>
<dbReference type="GO" id="GO:0005886">
    <property type="term" value="C:plasma membrane"/>
    <property type="evidence" value="ECO:0007669"/>
    <property type="project" value="UniProtKB-SubCell"/>
</dbReference>
<dbReference type="NCBIfam" id="TIGR00765">
    <property type="entry name" value="yihY_not_rbn"/>
    <property type="match status" value="1"/>
</dbReference>
<keyword evidence="4 6" id="KW-1133">Transmembrane helix</keyword>
<feature type="transmembrane region" description="Helical" evidence="6">
    <location>
        <begin position="217"/>
        <end position="240"/>
    </location>
</feature>
<feature type="transmembrane region" description="Helical" evidence="6">
    <location>
        <begin position="252"/>
        <end position="273"/>
    </location>
</feature>
<comment type="subcellular location">
    <subcellularLocation>
        <location evidence="1">Cell membrane</location>
        <topology evidence="1">Multi-pass membrane protein</topology>
    </subcellularLocation>
</comment>
<feature type="transmembrane region" description="Helical" evidence="6">
    <location>
        <begin position="143"/>
        <end position="168"/>
    </location>
</feature>
<gene>
    <name evidence="7" type="ORF">SAMN04487910_3719</name>
</gene>
<sequence length="297" mass="33150">MKYKAINIKSFLKILITTYKNWNANEPFQMSAAVSYYALFSFPALLIIIIQSTGIFYKKNEIKGKIIREISEVLGKDTAETIEVMLKNGIDQEQPALVILIGIITLLYGATGMFIALQKSLNTIWGVRPKPKNEILKMIKDRIFSLGLILMIGFLLLTSLVLTALITATTDWISLHFPDFMIYVIQTFNFILSLVLITVLFAMIFKILPDVKMKWKDVWLGAFITTILFSIGKSALGIYFGTVNPGSTFGAAGSVILILLWVSYSSLILFFGAEFTKVLASKFGSGIHPATYAEKII</sequence>
<dbReference type="Pfam" id="PF03631">
    <property type="entry name" value="Virul_fac_BrkB"/>
    <property type="match status" value="1"/>
</dbReference>
<dbReference type="EMBL" id="FOAB01000007">
    <property type="protein sequence ID" value="SEL95908.1"/>
    <property type="molecule type" value="Genomic_DNA"/>
</dbReference>
<organism evidence="7 8">
    <name type="scientific">Aquimarina amphilecti</name>
    <dbReference type="NCBI Taxonomy" id="1038014"/>
    <lineage>
        <taxon>Bacteria</taxon>
        <taxon>Pseudomonadati</taxon>
        <taxon>Bacteroidota</taxon>
        <taxon>Flavobacteriia</taxon>
        <taxon>Flavobacteriales</taxon>
        <taxon>Flavobacteriaceae</taxon>
        <taxon>Aquimarina</taxon>
    </lineage>
</organism>
<evidence type="ECO:0000256" key="5">
    <source>
        <dbReference type="ARBA" id="ARBA00023136"/>
    </source>
</evidence>
<accession>A0A1H7UGY0</accession>
<dbReference type="PANTHER" id="PTHR30213">
    <property type="entry name" value="INNER MEMBRANE PROTEIN YHJD"/>
    <property type="match status" value="1"/>
</dbReference>
<dbReference type="OrthoDB" id="9797028at2"/>
<dbReference type="Proteomes" id="UP000198521">
    <property type="component" value="Unassembled WGS sequence"/>
</dbReference>
<keyword evidence="3 6" id="KW-0812">Transmembrane</keyword>
<feature type="transmembrane region" description="Helical" evidence="6">
    <location>
        <begin position="180"/>
        <end position="205"/>
    </location>
</feature>
<dbReference type="AlphaFoldDB" id="A0A1H7UGY0"/>
<evidence type="ECO:0000256" key="1">
    <source>
        <dbReference type="ARBA" id="ARBA00004651"/>
    </source>
</evidence>
<dbReference type="InterPro" id="IPR017039">
    <property type="entry name" value="Virul_fac_BrkB"/>
</dbReference>
<proteinExistence type="predicted"/>
<reference evidence="7 8" key="1">
    <citation type="submission" date="2016-10" db="EMBL/GenBank/DDBJ databases">
        <authorList>
            <person name="de Groot N.N."/>
        </authorList>
    </citation>
    <scope>NUCLEOTIDE SEQUENCE [LARGE SCALE GENOMIC DNA]</scope>
    <source>
        <strain evidence="7 8">DSM 25232</strain>
    </source>
</reference>
<evidence type="ECO:0000313" key="8">
    <source>
        <dbReference type="Proteomes" id="UP000198521"/>
    </source>
</evidence>
<evidence type="ECO:0000313" key="7">
    <source>
        <dbReference type="EMBL" id="SEL95908.1"/>
    </source>
</evidence>
<evidence type="ECO:0000256" key="3">
    <source>
        <dbReference type="ARBA" id="ARBA00022692"/>
    </source>
</evidence>
<protein>
    <submittedName>
        <fullName evidence="7">Membrane protein</fullName>
    </submittedName>
</protein>
<keyword evidence="8" id="KW-1185">Reference proteome</keyword>
<evidence type="ECO:0000256" key="2">
    <source>
        <dbReference type="ARBA" id="ARBA00022475"/>
    </source>
</evidence>
<feature type="transmembrane region" description="Helical" evidence="6">
    <location>
        <begin position="36"/>
        <end position="57"/>
    </location>
</feature>
<feature type="transmembrane region" description="Helical" evidence="6">
    <location>
        <begin position="96"/>
        <end position="117"/>
    </location>
</feature>